<dbReference type="InterPro" id="IPR006554">
    <property type="entry name" value="Helicase-like_DEXD_c2"/>
</dbReference>
<dbReference type="SUPFAM" id="SSF52540">
    <property type="entry name" value="P-loop containing nucleoside triphosphate hydrolases"/>
    <property type="match status" value="1"/>
</dbReference>
<keyword evidence="7" id="KW-0411">Iron-sulfur</keyword>
<dbReference type="InterPro" id="IPR010614">
    <property type="entry name" value="RAD3-like_helicase_DEAD"/>
</dbReference>
<dbReference type="Pfam" id="PF06733">
    <property type="entry name" value="DEAD_2"/>
    <property type="match status" value="1"/>
</dbReference>
<accession>A0AA85G0F3</accession>
<reference evidence="13" key="2">
    <citation type="submission" date="2023-11" db="UniProtKB">
        <authorList>
            <consortium name="WormBaseParasite"/>
        </authorList>
    </citation>
    <scope>IDENTIFICATION</scope>
</reference>
<evidence type="ECO:0000259" key="11">
    <source>
        <dbReference type="PROSITE" id="PS51193"/>
    </source>
</evidence>
<evidence type="ECO:0008006" key="14">
    <source>
        <dbReference type="Google" id="ProtNLM"/>
    </source>
</evidence>
<feature type="domain" description="Helicase ATP-binding" evidence="11">
    <location>
        <begin position="9"/>
        <end position="312"/>
    </location>
</feature>
<dbReference type="Gene3D" id="3.40.50.300">
    <property type="entry name" value="P-loop containing nucleotide triphosphate hydrolases"/>
    <property type="match status" value="2"/>
</dbReference>
<evidence type="ECO:0000259" key="10">
    <source>
        <dbReference type="PROSITE" id="PS51192"/>
    </source>
</evidence>
<dbReference type="InterPro" id="IPR045028">
    <property type="entry name" value="DinG/Rad3-like"/>
</dbReference>
<dbReference type="CDD" id="cd17970">
    <property type="entry name" value="DEAHc_FancJ"/>
    <property type="match status" value="1"/>
</dbReference>
<dbReference type="GO" id="GO:0046872">
    <property type="term" value="F:metal ion binding"/>
    <property type="evidence" value="ECO:0007669"/>
    <property type="project" value="UniProtKB-KW"/>
</dbReference>
<feature type="domain" description="Helicase ATP-binding" evidence="10">
    <location>
        <begin position="31"/>
        <end position="282"/>
    </location>
</feature>
<keyword evidence="6" id="KW-0408">Iron</keyword>
<organism evidence="12 13">
    <name type="scientific">Schistosoma rodhaini</name>
    <dbReference type="NCBI Taxonomy" id="6188"/>
    <lineage>
        <taxon>Eukaryota</taxon>
        <taxon>Metazoa</taxon>
        <taxon>Spiralia</taxon>
        <taxon>Lophotrochozoa</taxon>
        <taxon>Platyhelminthes</taxon>
        <taxon>Trematoda</taxon>
        <taxon>Digenea</taxon>
        <taxon>Strigeidida</taxon>
        <taxon>Schistosomatoidea</taxon>
        <taxon>Schistosomatidae</taxon>
        <taxon>Schistosoma</taxon>
    </lineage>
</organism>
<evidence type="ECO:0000256" key="2">
    <source>
        <dbReference type="ARBA" id="ARBA00022741"/>
    </source>
</evidence>
<evidence type="ECO:0000256" key="1">
    <source>
        <dbReference type="ARBA" id="ARBA00022723"/>
    </source>
</evidence>
<evidence type="ECO:0000256" key="7">
    <source>
        <dbReference type="ARBA" id="ARBA00023014"/>
    </source>
</evidence>
<evidence type="ECO:0000313" key="13">
    <source>
        <dbReference type="WBParaSite" id="SRDH1_70050.1"/>
    </source>
</evidence>
<dbReference type="GO" id="GO:0051536">
    <property type="term" value="F:iron-sulfur cluster binding"/>
    <property type="evidence" value="ECO:0007669"/>
    <property type="project" value="UniProtKB-KW"/>
</dbReference>
<dbReference type="InterPro" id="IPR027417">
    <property type="entry name" value="P-loop_NTPase"/>
</dbReference>
<dbReference type="PROSITE" id="PS51193">
    <property type="entry name" value="HELICASE_ATP_BIND_2"/>
    <property type="match status" value="1"/>
</dbReference>
<dbReference type="AlphaFoldDB" id="A0AA85G0F3"/>
<keyword evidence="3" id="KW-0378">Hydrolase</keyword>
<dbReference type="PANTHER" id="PTHR11472">
    <property type="entry name" value="DNA REPAIR DEAD HELICASE RAD3/XP-D SUBFAMILY MEMBER"/>
    <property type="match status" value="1"/>
</dbReference>
<evidence type="ECO:0000256" key="4">
    <source>
        <dbReference type="ARBA" id="ARBA00022806"/>
    </source>
</evidence>
<dbReference type="InterPro" id="IPR006555">
    <property type="entry name" value="ATP-dep_Helicase_C"/>
</dbReference>
<keyword evidence="5" id="KW-0067">ATP-binding</keyword>
<keyword evidence="1" id="KW-0479">Metal-binding</keyword>
<dbReference type="GO" id="GO:0005634">
    <property type="term" value="C:nucleus"/>
    <property type="evidence" value="ECO:0007669"/>
    <property type="project" value="TreeGrafter"/>
</dbReference>
<evidence type="ECO:0000256" key="3">
    <source>
        <dbReference type="ARBA" id="ARBA00022801"/>
    </source>
</evidence>
<dbReference type="GO" id="GO:1990918">
    <property type="term" value="P:double-strand break repair involved in meiotic recombination"/>
    <property type="evidence" value="ECO:0007669"/>
    <property type="project" value="TreeGrafter"/>
</dbReference>
<dbReference type="WBParaSite" id="SRDH1_70050.1">
    <property type="protein sequence ID" value="SRDH1_70050.1"/>
    <property type="gene ID" value="SRDH1_70050"/>
</dbReference>
<feature type="region of interest" description="Disordered" evidence="9">
    <location>
        <begin position="735"/>
        <end position="758"/>
    </location>
</feature>
<dbReference type="SMART" id="SM00488">
    <property type="entry name" value="DEXDc2"/>
    <property type="match status" value="1"/>
</dbReference>
<feature type="region of interest" description="Disordered" evidence="9">
    <location>
        <begin position="627"/>
        <end position="649"/>
    </location>
</feature>
<dbReference type="CDD" id="cd18788">
    <property type="entry name" value="SF2_C_XPD"/>
    <property type="match status" value="1"/>
</dbReference>
<keyword evidence="2" id="KW-0547">Nucleotide-binding</keyword>
<feature type="compositionally biased region" description="Polar residues" evidence="9">
    <location>
        <begin position="635"/>
        <end position="649"/>
    </location>
</feature>
<dbReference type="Pfam" id="PF13307">
    <property type="entry name" value="Helicase_C_2"/>
    <property type="match status" value="1"/>
</dbReference>
<keyword evidence="4" id="KW-0347">Helicase</keyword>
<evidence type="ECO:0000313" key="12">
    <source>
        <dbReference type="Proteomes" id="UP000050792"/>
    </source>
</evidence>
<keyword evidence="12" id="KW-1185">Reference proteome</keyword>
<evidence type="ECO:0000256" key="5">
    <source>
        <dbReference type="ARBA" id="ARBA00022840"/>
    </source>
</evidence>
<protein>
    <recommendedName>
        <fullName evidence="14">Helicase ATP-binding domain-containing protein</fullName>
    </recommendedName>
</protein>
<dbReference type="GO" id="GO:0016818">
    <property type="term" value="F:hydrolase activity, acting on acid anhydrides, in phosphorus-containing anhydrides"/>
    <property type="evidence" value="ECO:0007669"/>
    <property type="project" value="InterPro"/>
</dbReference>
<sequence>MQSFEVTIRGVTVYFPHKPYGCQMSMMTRVIESLENKQNCLLESPTGTGKTLSLLCASLGWLEKRKNNNKNVCISSKLDSESYDDITDVISSEDKKSTPGNPKIYYCTRTHKQISQVIRELRKTKYKNTKMSILSSRKHTCINPEISSTPNVTDSCHNLLLSGVCAYDLPRKKSDLSRAVDKLDRSGPWDIEDLVQALIPIPSCPYFCSRSLARSADIIFCPYDYLLDPLNRSATSLEVTDHIIILDEAHNIEDASREAASFTITEQQLKSARDDLEGLRIVGFEPEACSTLIAMVDGILRVMQLTLSRLVRAGETTQPTQVWTGREICGLMSTVGLGPEQMIEQSSAYQKLSASIMDNENYEDWYRNRNRDNSSNNQFQPKPTHRTLHFFNALFTVLNYMFRDNMCHLSDYRVVLVETMGYEKQLTKESITDHKKSTESKMDAWISKKHVKPHFVENKQLSLNFWCLNPSVVFSQLASMAHCVILMSGTLSPLDSLEAELNVQFPLRLEANHVISNTRLLVTTLSHGPNGTRLCATYQHQNTYTFQDEIGAVVVNACRLVPGGVLCFLPSYSLLDKLIQRWELTGLLNHLNMIKHVMIEPRSSVGLDDWLEEFYTSVNQNVPNAKLKSRRKSIGQANNNESPSSTTLNGNSLVLNQTGSIIFAVCRGKVSEGLDFADSYARLVIAIGIPYPAFTNPQVQQKREFNDALYKSSSPKMACADKHIRSPLQSLNSSMEKYSDTNDDITSSTSNVSSPRPRKVLSGSEWYDAQAYRALNQALGRCIRHANDWGSIILADARFVEQSSRYMCGISRWIRSRVNHHCSWDSLECQLQSFVASHETEEKVEKQVEDLAEIFA</sequence>
<dbReference type="PANTHER" id="PTHR11472:SF47">
    <property type="entry name" value="FANCONI ANEMIA GROUP J PROTEIN"/>
    <property type="match status" value="1"/>
</dbReference>
<name>A0AA85G0F3_9TREM</name>
<dbReference type="InterPro" id="IPR014013">
    <property type="entry name" value="Helic_SF1/SF2_ATP-bd_DinG/Rad3"/>
</dbReference>
<dbReference type="Proteomes" id="UP000050792">
    <property type="component" value="Unassembled WGS sequence"/>
</dbReference>
<dbReference type="SMART" id="SM00487">
    <property type="entry name" value="DEXDc"/>
    <property type="match status" value="1"/>
</dbReference>
<dbReference type="InterPro" id="IPR014001">
    <property type="entry name" value="Helicase_ATP-bd"/>
</dbReference>
<evidence type="ECO:0000256" key="6">
    <source>
        <dbReference type="ARBA" id="ARBA00023004"/>
    </source>
</evidence>
<feature type="compositionally biased region" description="Low complexity" evidence="9">
    <location>
        <begin position="744"/>
        <end position="754"/>
    </location>
</feature>
<dbReference type="PROSITE" id="PS51192">
    <property type="entry name" value="HELICASE_ATP_BIND_1"/>
    <property type="match status" value="1"/>
</dbReference>
<evidence type="ECO:0000256" key="8">
    <source>
        <dbReference type="ARBA" id="ARBA00023235"/>
    </source>
</evidence>
<dbReference type="SMART" id="SM00491">
    <property type="entry name" value="HELICc2"/>
    <property type="match status" value="1"/>
</dbReference>
<keyword evidence="8" id="KW-0413">Isomerase</keyword>
<evidence type="ECO:0000256" key="9">
    <source>
        <dbReference type="SAM" id="MobiDB-lite"/>
    </source>
</evidence>
<dbReference type="GO" id="GO:0005524">
    <property type="term" value="F:ATP binding"/>
    <property type="evidence" value="ECO:0007669"/>
    <property type="project" value="UniProtKB-KW"/>
</dbReference>
<reference evidence="12" key="1">
    <citation type="submission" date="2022-06" db="EMBL/GenBank/DDBJ databases">
        <authorList>
            <person name="Berger JAMES D."/>
            <person name="Berger JAMES D."/>
        </authorList>
    </citation>
    <scope>NUCLEOTIDE SEQUENCE [LARGE SCALE GENOMIC DNA]</scope>
</reference>
<dbReference type="GO" id="GO:0003678">
    <property type="term" value="F:DNA helicase activity"/>
    <property type="evidence" value="ECO:0007669"/>
    <property type="project" value="InterPro"/>
</dbReference>
<dbReference type="GO" id="GO:0003677">
    <property type="term" value="F:DNA binding"/>
    <property type="evidence" value="ECO:0007669"/>
    <property type="project" value="InterPro"/>
</dbReference>
<dbReference type="GO" id="GO:0006289">
    <property type="term" value="P:nucleotide-excision repair"/>
    <property type="evidence" value="ECO:0007669"/>
    <property type="project" value="TreeGrafter"/>
</dbReference>
<proteinExistence type="predicted"/>